<keyword evidence="2" id="KW-1185">Reference proteome</keyword>
<dbReference type="RefSeq" id="WP_379861831.1">
    <property type="nucleotide sequence ID" value="NZ_JBHSSM010000024.1"/>
</dbReference>
<dbReference type="EMBL" id="JBHSSM010000024">
    <property type="protein sequence ID" value="MFC6316094.1"/>
    <property type="molecule type" value="Genomic_DNA"/>
</dbReference>
<proteinExistence type="predicted"/>
<reference evidence="2" key="1">
    <citation type="journal article" date="2019" name="Int. J. Syst. Evol. Microbiol.">
        <title>The Global Catalogue of Microorganisms (GCM) 10K type strain sequencing project: providing services to taxonomists for standard genome sequencing and annotation.</title>
        <authorList>
            <consortium name="The Broad Institute Genomics Platform"/>
            <consortium name="The Broad Institute Genome Sequencing Center for Infectious Disease"/>
            <person name="Wu L."/>
            <person name="Ma J."/>
        </authorList>
    </citation>
    <scope>NUCLEOTIDE SEQUENCE [LARGE SCALE GENOMIC DNA]</scope>
    <source>
        <strain evidence="2">CCM 8897</strain>
    </source>
</reference>
<sequence length="59" mass="7044">MLQPEIKITDTFWQQYRHLVKTVMIPYQWSVINDDATVQIEQENANSYNVTEKATPFRI</sequence>
<dbReference type="Proteomes" id="UP001596310">
    <property type="component" value="Unassembled WGS sequence"/>
</dbReference>
<name>A0ABW1UTE9_9LACO</name>
<evidence type="ECO:0000313" key="2">
    <source>
        <dbReference type="Proteomes" id="UP001596310"/>
    </source>
</evidence>
<accession>A0ABW1UTE9</accession>
<protein>
    <submittedName>
        <fullName evidence="1">Uncharacterized protein</fullName>
    </submittedName>
</protein>
<evidence type="ECO:0000313" key="1">
    <source>
        <dbReference type="EMBL" id="MFC6316094.1"/>
    </source>
</evidence>
<comment type="caution">
    <text evidence="1">The sequence shown here is derived from an EMBL/GenBank/DDBJ whole genome shotgun (WGS) entry which is preliminary data.</text>
</comment>
<gene>
    <name evidence="1" type="ORF">ACFQHW_11015</name>
</gene>
<organism evidence="1 2">
    <name type="scientific">Lapidilactobacillus achengensis</name>
    <dbReference type="NCBI Taxonomy" id="2486000"/>
    <lineage>
        <taxon>Bacteria</taxon>
        <taxon>Bacillati</taxon>
        <taxon>Bacillota</taxon>
        <taxon>Bacilli</taxon>
        <taxon>Lactobacillales</taxon>
        <taxon>Lactobacillaceae</taxon>
        <taxon>Lapidilactobacillus</taxon>
    </lineage>
</organism>